<comment type="caution">
    <text evidence="2">The sequence shown here is derived from an EMBL/GenBank/DDBJ whole genome shotgun (WGS) entry which is preliminary data.</text>
</comment>
<feature type="transmembrane region" description="Helical" evidence="1">
    <location>
        <begin position="21"/>
        <end position="45"/>
    </location>
</feature>
<dbReference type="EMBL" id="AZST01001958">
    <property type="protein sequence ID" value="KEP45317.1"/>
    <property type="molecule type" value="Genomic_DNA"/>
</dbReference>
<dbReference type="HOGENOM" id="CLU_2293271_0_0_1"/>
<sequence length="101" mass="11107">MLRHSAAAILNFPNPFNDHALAILLPTSLILSIATIVVGLVVPIVGFYHPFIPITIAPLTLVHHISITWFLYKHRDETLETSFLNHLHAGSILASHGTIRG</sequence>
<gene>
    <name evidence="2" type="ORF">V565_288670</name>
</gene>
<dbReference type="GO" id="GO:0016757">
    <property type="term" value="F:glycosyltransferase activity"/>
    <property type="evidence" value="ECO:0007669"/>
    <property type="project" value="UniProtKB-KW"/>
</dbReference>
<dbReference type="Proteomes" id="UP000027456">
    <property type="component" value="Unassembled WGS sequence"/>
</dbReference>
<feature type="transmembrane region" description="Helical" evidence="1">
    <location>
        <begin position="51"/>
        <end position="72"/>
    </location>
</feature>
<evidence type="ECO:0000256" key="1">
    <source>
        <dbReference type="SAM" id="Phobius"/>
    </source>
</evidence>
<keyword evidence="1" id="KW-0472">Membrane</keyword>
<evidence type="ECO:0000313" key="2">
    <source>
        <dbReference type="EMBL" id="KEP45317.1"/>
    </source>
</evidence>
<dbReference type="AlphaFoldDB" id="A0A074S5G6"/>
<reference evidence="2 3" key="1">
    <citation type="submission" date="2013-12" db="EMBL/GenBank/DDBJ databases">
        <authorList>
            <person name="Cubeta M."/>
            <person name="Pakala S."/>
            <person name="Fedorova N."/>
            <person name="Thomas E."/>
            <person name="Dean R."/>
            <person name="Jabaji S."/>
            <person name="Neate S."/>
            <person name="Toda T."/>
            <person name="Tavantzis S."/>
            <person name="Vilgalys R."/>
            <person name="Bharathan N."/>
            <person name="Pakala S."/>
            <person name="Losada L.S."/>
            <person name="Zafar N."/>
            <person name="Nierman W."/>
        </authorList>
    </citation>
    <scope>NUCLEOTIDE SEQUENCE [LARGE SCALE GENOMIC DNA]</scope>
    <source>
        <strain evidence="2 3">123E</strain>
    </source>
</reference>
<organism evidence="2 3">
    <name type="scientific">Rhizoctonia solani 123E</name>
    <dbReference type="NCBI Taxonomy" id="1423351"/>
    <lineage>
        <taxon>Eukaryota</taxon>
        <taxon>Fungi</taxon>
        <taxon>Dikarya</taxon>
        <taxon>Basidiomycota</taxon>
        <taxon>Agaricomycotina</taxon>
        <taxon>Agaricomycetes</taxon>
        <taxon>Cantharellales</taxon>
        <taxon>Ceratobasidiaceae</taxon>
        <taxon>Rhizoctonia</taxon>
    </lineage>
</organism>
<name>A0A074S5G6_9AGAM</name>
<proteinExistence type="predicted"/>
<accession>A0A074S5G6</accession>
<keyword evidence="3" id="KW-1185">Reference proteome</keyword>
<protein>
    <submittedName>
        <fullName evidence="2">Putative mannosyltransferase domain protein</fullName>
    </submittedName>
</protein>
<keyword evidence="2" id="KW-0328">Glycosyltransferase</keyword>
<evidence type="ECO:0000313" key="3">
    <source>
        <dbReference type="Proteomes" id="UP000027456"/>
    </source>
</evidence>
<keyword evidence="1" id="KW-1133">Transmembrane helix</keyword>
<keyword evidence="2" id="KW-0808">Transferase</keyword>
<keyword evidence="1" id="KW-0812">Transmembrane</keyword>